<evidence type="ECO:0000259" key="2">
    <source>
        <dbReference type="PROSITE" id="PS51391"/>
    </source>
</evidence>
<evidence type="ECO:0000256" key="1">
    <source>
        <dbReference type="SAM" id="MobiDB-lite"/>
    </source>
</evidence>
<dbReference type="Pfam" id="PF23228">
    <property type="entry name" value="zf_PCFS4"/>
    <property type="match status" value="1"/>
</dbReference>
<reference evidence="3 4" key="1">
    <citation type="submission" date="2024-10" db="EMBL/GenBank/DDBJ databases">
        <title>Updated reference genomes for cyclostephanoid diatoms.</title>
        <authorList>
            <person name="Roberts W.R."/>
            <person name="Alverson A.J."/>
        </authorList>
    </citation>
    <scope>NUCLEOTIDE SEQUENCE [LARGE SCALE GENOMIC DNA]</scope>
    <source>
        <strain evidence="3 4">AJA228-03</strain>
    </source>
</reference>
<dbReference type="PANTHER" id="PTHR15921:SF3">
    <property type="entry name" value="PRE-MRNA CLEAVAGE COMPLEX 2 PROTEIN PCF11"/>
    <property type="match status" value="1"/>
</dbReference>
<protein>
    <recommendedName>
        <fullName evidence="2">CID domain-containing protein</fullName>
    </recommendedName>
</protein>
<dbReference type="SMART" id="SM00582">
    <property type="entry name" value="RPR"/>
    <property type="match status" value="1"/>
</dbReference>
<comment type="caution">
    <text evidence="3">The sequence shown here is derived from an EMBL/GenBank/DDBJ whole genome shotgun (WGS) entry which is preliminary data.</text>
</comment>
<dbReference type="InterPro" id="IPR045154">
    <property type="entry name" value="PCF11-like"/>
</dbReference>
<name>A0ABD3SFU6_9STRA</name>
<dbReference type="EMBL" id="JALLPB020000038">
    <property type="protein sequence ID" value="KAL3823415.1"/>
    <property type="molecule type" value="Genomic_DNA"/>
</dbReference>
<gene>
    <name evidence="3" type="ORF">ACHAXA_004290</name>
</gene>
<dbReference type="InterPro" id="IPR057242">
    <property type="entry name" value="PCFS4-like"/>
</dbReference>
<keyword evidence="4" id="KW-1185">Reference proteome</keyword>
<dbReference type="SUPFAM" id="SSF48464">
    <property type="entry name" value="ENTH/VHS domain"/>
    <property type="match status" value="1"/>
</dbReference>
<dbReference type="InterPro" id="IPR006569">
    <property type="entry name" value="CID_dom"/>
</dbReference>
<dbReference type="Proteomes" id="UP001530377">
    <property type="component" value="Unassembled WGS sequence"/>
</dbReference>
<accession>A0ABD3SFU6</accession>
<dbReference type="PROSITE" id="PS51391">
    <property type="entry name" value="CID"/>
    <property type="match status" value="1"/>
</dbReference>
<feature type="domain" description="CID" evidence="2">
    <location>
        <begin position="8"/>
        <end position="161"/>
    </location>
</feature>
<proteinExistence type="predicted"/>
<dbReference type="InterPro" id="IPR008942">
    <property type="entry name" value="ENTH_VHS"/>
</dbReference>
<evidence type="ECO:0000313" key="3">
    <source>
        <dbReference type="EMBL" id="KAL3823415.1"/>
    </source>
</evidence>
<dbReference type="Gene3D" id="1.25.40.90">
    <property type="match status" value="1"/>
</dbReference>
<organism evidence="3 4">
    <name type="scientific">Cyclostephanos tholiformis</name>
    <dbReference type="NCBI Taxonomy" id="382380"/>
    <lineage>
        <taxon>Eukaryota</taxon>
        <taxon>Sar</taxon>
        <taxon>Stramenopiles</taxon>
        <taxon>Ochrophyta</taxon>
        <taxon>Bacillariophyta</taxon>
        <taxon>Coscinodiscophyceae</taxon>
        <taxon>Thalassiosirophycidae</taxon>
        <taxon>Stephanodiscales</taxon>
        <taxon>Stephanodiscaceae</taxon>
        <taxon>Cyclostephanos</taxon>
    </lineage>
</organism>
<sequence length="565" mass="62708">MDEDEEEIDEEQIEDYCAMLDRLGNFPEKVVINGLSMAAEDFASSRSSALRIYDCILERLLDTESPVMSSPDRKLPLVYALDSLLKNVGGVFIDIIQDGAVGWMPRVYDIFDRARKEDEKARLKRVWNTWREFGIIKDADRWREIGRCFLEAEERARAAAASSDVRIAGGGASAGIARNADGTLLIPPLLRRQMQLLLDEVQSTGVDELDKVSLERLADINPDLLNQIKEAAMEEQKLQQQQQQRQSSSISSNLPSSGIANYAAAAAAHSPVGPISDWSRLKLNHLDKTHDLVSSLQRHVRSANEMTVVASQRDDVVYLYASLSASAQILTDMLRQRQDGTGLVGYFGVGGKGGENERVDRRRLRRSYSLVKRENFTTEGVKRRNDGVIAQLYEVGLPFVCSADGRRFGTQLELSKHLDALFRNSQLEKTMDRTDERGWYADVGFWSSGGGRNATSASSSAAEKSSIAHKIAAGVSSGEGGTESTTVVADETRDRCVLCGINFAMFFDQDDGEWKYRNCMEMNVDGDDGPTLVEEELEPALVHVTCWKGLGGPNSLTPDQIRHRQ</sequence>
<dbReference type="AlphaFoldDB" id="A0ABD3SFU6"/>
<feature type="region of interest" description="Disordered" evidence="1">
    <location>
        <begin position="235"/>
        <end position="254"/>
    </location>
</feature>
<feature type="compositionally biased region" description="Low complexity" evidence="1">
    <location>
        <begin position="239"/>
        <end position="254"/>
    </location>
</feature>
<evidence type="ECO:0000313" key="4">
    <source>
        <dbReference type="Proteomes" id="UP001530377"/>
    </source>
</evidence>
<dbReference type="PANTHER" id="PTHR15921">
    <property type="entry name" value="PRE-MRNA CLEAVAGE COMPLEX II"/>
    <property type="match status" value="1"/>
</dbReference>